<dbReference type="Proteomes" id="UP000255505">
    <property type="component" value="Plasmid II"/>
</dbReference>
<keyword evidence="2" id="KW-0614">Plasmid</keyword>
<evidence type="ECO:0000313" key="2">
    <source>
        <dbReference type="EMBL" id="SPK75132.1"/>
    </source>
</evidence>
<feature type="region of interest" description="Disordered" evidence="1">
    <location>
        <begin position="1"/>
        <end position="22"/>
    </location>
</feature>
<accession>A0A375INU4</accession>
<protein>
    <submittedName>
        <fullName evidence="2">Uncharacterized protein</fullName>
    </submittedName>
</protein>
<proteinExistence type="predicted"/>
<reference evidence="2 3" key="1">
    <citation type="submission" date="2018-01" db="EMBL/GenBank/DDBJ databases">
        <authorList>
            <person name="Gaut B.S."/>
            <person name="Morton B.R."/>
            <person name="Clegg M.T."/>
            <person name="Duvall M.R."/>
        </authorList>
    </citation>
    <scope>NUCLEOTIDE SEQUENCE [LARGE SCALE GENOMIC DNA]</scope>
    <source>
        <strain evidence="2">Cupriavidus taiwanensis LMG 19425</strain>
        <plasmid evidence="3">Plasmid ii</plasmid>
    </source>
</reference>
<evidence type="ECO:0000256" key="1">
    <source>
        <dbReference type="SAM" id="MobiDB-lite"/>
    </source>
</evidence>
<evidence type="ECO:0000313" key="3">
    <source>
        <dbReference type="Proteomes" id="UP000255505"/>
    </source>
</evidence>
<name>A0A375INU4_9BURK</name>
<organism evidence="2 3">
    <name type="scientific">Cupriavidus taiwanensis</name>
    <dbReference type="NCBI Taxonomy" id="164546"/>
    <lineage>
        <taxon>Bacteria</taxon>
        <taxon>Pseudomonadati</taxon>
        <taxon>Pseudomonadota</taxon>
        <taxon>Betaproteobacteria</taxon>
        <taxon>Burkholderiales</taxon>
        <taxon>Burkholderiaceae</taxon>
        <taxon>Cupriavidus</taxon>
    </lineage>
</organism>
<dbReference type="AlphaFoldDB" id="A0A375INU4"/>
<sequence>MIPAGECGRSTYQCQETGKKPK</sequence>
<dbReference type="EMBL" id="LT991977">
    <property type="protein sequence ID" value="SPK75132.1"/>
    <property type="molecule type" value="Genomic_DNA"/>
</dbReference>
<geneLocation type="plasmid" evidence="2">
    <name>II</name>
</geneLocation>
<gene>
    <name evidence="2" type="ORF">CT19425_MP50168</name>
</gene>